<organism evidence="4 5">
    <name type="scientific">Bradyrhizobium zhanjiangense</name>
    <dbReference type="NCBI Taxonomy" id="1325107"/>
    <lineage>
        <taxon>Bacteria</taxon>
        <taxon>Pseudomonadati</taxon>
        <taxon>Pseudomonadota</taxon>
        <taxon>Alphaproteobacteria</taxon>
        <taxon>Hyphomicrobiales</taxon>
        <taxon>Nitrobacteraceae</taxon>
        <taxon>Bradyrhizobium</taxon>
    </lineage>
</organism>
<sequence>MIKLYLQMMYTQILHMRRLTLIPGGVLPPGSKSMYRFSNSLPYLLARLGVRMGDLFARVIRHEKLTLPMYRVLAALSEQGHPLRLGEIAELTSADVSTLSRIVAEMSRTGLLTRDRPENDQRSLQVVLTPKGAELAGRLVPLAAYYEEVATGSMSAKEAAELKRVLVELYKNIDRLEQEVEAGLIKVPPSARPKDVLDEQPEARGKARQPRARTSRK</sequence>
<feature type="compositionally biased region" description="Basic and acidic residues" evidence="2">
    <location>
        <begin position="192"/>
        <end position="205"/>
    </location>
</feature>
<keyword evidence="1" id="KW-0175">Coiled coil</keyword>
<evidence type="ECO:0000256" key="1">
    <source>
        <dbReference type="SAM" id="Coils"/>
    </source>
</evidence>
<dbReference type="InterPro" id="IPR036388">
    <property type="entry name" value="WH-like_DNA-bd_sf"/>
</dbReference>
<evidence type="ECO:0000256" key="2">
    <source>
        <dbReference type="SAM" id="MobiDB-lite"/>
    </source>
</evidence>
<evidence type="ECO:0000313" key="5">
    <source>
        <dbReference type="Proteomes" id="UP000290174"/>
    </source>
</evidence>
<reference evidence="4 5" key="1">
    <citation type="submission" date="2018-11" db="EMBL/GenBank/DDBJ databases">
        <title>Bradyrhizobium sp. nov., isolated from effective nodules of peanut in China.</title>
        <authorList>
            <person name="Li Y."/>
        </authorList>
    </citation>
    <scope>NUCLEOTIDE SEQUENCE [LARGE SCALE GENOMIC DNA]</scope>
    <source>
        <strain evidence="4 5">CCBAU 51770</strain>
    </source>
</reference>
<dbReference type="Gene3D" id="1.10.10.10">
    <property type="entry name" value="Winged helix-like DNA-binding domain superfamily/Winged helix DNA-binding domain"/>
    <property type="match status" value="1"/>
</dbReference>
<dbReference type="PANTHER" id="PTHR33164:SF57">
    <property type="entry name" value="MARR-FAMILY TRANSCRIPTIONAL REGULATOR"/>
    <property type="match status" value="1"/>
</dbReference>
<dbReference type="Proteomes" id="UP000290174">
    <property type="component" value="Unassembled WGS sequence"/>
</dbReference>
<dbReference type="EMBL" id="RKMK01000001">
    <property type="protein sequence ID" value="RXH02928.1"/>
    <property type="molecule type" value="Genomic_DNA"/>
</dbReference>
<dbReference type="SMART" id="SM00347">
    <property type="entry name" value="HTH_MARR"/>
    <property type="match status" value="1"/>
</dbReference>
<evidence type="ECO:0000259" key="3">
    <source>
        <dbReference type="PROSITE" id="PS50995"/>
    </source>
</evidence>
<feature type="compositionally biased region" description="Basic residues" evidence="2">
    <location>
        <begin position="206"/>
        <end position="217"/>
    </location>
</feature>
<accession>A0A4Q0QZ34</accession>
<dbReference type="Pfam" id="PF01047">
    <property type="entry name" value="MarR"/>
    <property type="match status" value="1"/>
</dbReference>
<feature type="coiled-coil region" evidence="1">
    <location>
        <begin position="159"/>
        <end position="186"/>
    </location>
</feature>
<feature type="domain" description="HTH marR-type" evidence="3">
    <location>
        <begin position="38"/>
        <end position="171"/>
    </location>
</feature>
<feature type="region of interest" description="Disordered" evidence="2">
    <location>
        <begin position="187"/>
        <end position="217"/>
    </location>
</feature>
<name>A0A4Q0QZ34_9BRAD</name>
<dbReference type="AlphaFoldDB" id="A0A4Q0QZ34"/>
<dbReference type="GO" id="GO:0006950">
    <property type="term" value="P:response to stress"/>
    <property type="evidence" value="ECO:0007669"/>
    <property type="project" value="TreeGrafter"/>
</dbReference>
<comment type="caution">
    <text evidence="4">The sequence shown here is derived from an EMBL/GenBank/DDBJ whole genome shotgun (WGS) entry which is preliminary data.</text>
</comment>
<dbReference type="PRINTS" id="PR00598">
    <property type="entry name" value="HTHMARR"/>
</dbReference>
<gene>
    <name evidence="4" type="ORF">EAS61_00060</name>
</gene>
<dbReference type="InterPro" id="IPR036390">
    <property type="entry name" value="WH_DNA-bd_sf"/>
</dbReference>
<dbReference type="InterPro" id="IPR039422">
    <property type="entry name" value="MarR/SlyA-like"/>
</dbReference>
<dbReference type="SUPFAM" id="SSF46785">
    <property type="entry name" value="Winged helix' DNA-binding domain"/>
    <property type="match status" value="1"/>
</dbReference>
<protein>
    <submittedName>
        <fullName evidence="4">MarR family transcriptional regulator</fullName>
    </submittedName>
</protein>
<dbReference type="PROSITE" id="PS50995">
    <property type="entry name" value="HTH_MARR_2"/>
    <property type="match status" value="1"/>
</dbReference>
<evidence type="ECO:0000313" key="4">
    <source>
        <dbReference type="EMBL" id="RXH02928.1"/>
    </source>
</evidence>
<dbReference type="PANTHER" id="PTHR33164">
    <property type="entry name" value="TRANSCRIPTIONAL REGULATOR, MARR FAMILY"/>
    <property type="match status" value="1"/>
</dbReference>
<proteinExistence type="predicted"/>
<dbReference type="GO" id="GO:0003700">
    <property type="term" value="F:DNA-binding transcription factor activity"/>
    <property type="evidence" value="ECO:0007669"/>
    <property type="project" value="InterPro"/>
</dbReference>
<dbReference type="InterPro" id="IPR000835">
    <property type="entry name" value="HTH_MarR-typ"/>
</dbReference>